<reference evidence="5 6" key="1">
    <citation type="journal article" date="2013" name="Proc. Natl. Acad. Sci. U.S.A.">
        <title>Fine-scale variation in meiotic recombination in Mimulus inferred from population shotgun sequencing.</title>
        <authorList>
            <person name="Hellsten U."/>
            <person name="Wright K.M."/>
            <person name="Jenkins J."/>
            <person name="Shu S."/>
            <person name="Yuan Y."/>
            <person name="Wessler S.R."/>
            <person name="Schmutz J."/>
            <person name="Willis J.H."/>
            <person name="Rokhsar D.S."/>
        </authorList>
    </citation>
    <scope>NUCLEOTIDE SEQUENCE [LARGE SCALE GENOMIC DNA]</scope>
    <source>
        <strain evidence="6">cv. DUN x IM62</strain>
    </source>
</reference>
<dbReference type="SMART" id="SM00848">
    <property type="entry name" value="Inhibitor_I29"/>
    <property type="match status" value="1"/>
</dbReference>
<dbReference type="GO" id="GO:0004197">
    <property type="term" value="F:cysteine-type endopeptidase activity"/>
    <property type="evidence" value="ECO:0000318"/>
    <property type="project" value="GO_Central"/>
</dbReference>
<dbReference type="Gene3D" id="3.90.70.10">
    <property type="entry name" value="Cysteine proteinases"/>
    <property type="match status" value="3"/>
</dbReference>
<feature type="domain" description="Peptidase C1A papain C-terminal" evidence="3">
    <location>
        <begin position="1"/>
        <end position="302"/>
    </location>
</feature>
<evidence type="ECO:0000313" key="6">
    <source>
        <dbReference type="Proteomes" id="UP000030748"/>
    </source>
</evidence>
<dbReference type="GO" id="GO:0005615">
    <property type="term" value="C:extracellular space"/>
    <property type="evidence" value="ECO:0000318"/>
    <property type="project" value="GO_Central"/>
</dbReference>
<dbReference type="InterPro" id="IPR000668">
    <property type="entry name" value="Peptidase_C1A_C"/>
</dbReference>
<dbReference type="InterPro" id="IPR039417">
    <property type="entry name" value="Peptidase_C1A_papain-like"/>
</dbReference>
<dbReference type="PANTHER" id="PTHR12411">
    <property type="entry name" value="CYSTEINE PROTEASE FAMILY C1-RELATED"/>
    <property type="match status" value="1"/>
</dbReference>
<comment type="similarity">
    <text evidence="1">Belongs to the peptidase C1 family.</text>
</comment>
<dbReference type="InterPro" id="IPR013201">
    <property type="entry name" value="Prot_inhib_I29"/>
</dbReference>
<evidence type="ECO:0000256" key="1">
    <source>
        <dbReference type="ARBA" id="ARBA00008455"/>
    </source>
</evidence>
<dbReference type="Proteomes" id="UP000030748">
    <property type="component" value="Unassembled WGS sequence"/>
</dbReference>
<organism evidence="5 6">
    <name type="scientific">Erythranthe guttata</name>
    <name type="common">Yellow monkey flower</name>
    <name type="synonym">Mimulus guttatus</name>
    <dbReference type="NCBI Taxonomy" id="4155"/>
    <lineage>
        <taxon>Eukaryota</taxon>
        <taxon>Viridiplantae</taxon>
        <taxon>Streptophyta</taxon>
        <taxon>Embryophyta</taxon>
        <taxon>Tracheophyta</taxon>
        <taxon>Spermatophyta</taxon>
        <taxon>Magnoliopsida</taxon>
        <taxon>eudicotyledons</taxon>
        <taxon>Gunneridae</taxon>
        <taxon>Pentapetalae</taxon>
        <taxon>asterids</taxon>
        <taxon>lamiids</taxon>
        <taxon>Lamiales</taxon>
        <taxon>Phrymaceae</taxon>
        <taxon>Erythranthe</taxon>
    </lineage>
</organism>
<evidence type="ECO:0008006" key="7">
    <source>
        <dbReference type="Google" id="ProtNLM"/>
    </source>
</evidence>
<dbReference type="AlphaFoldDB" id="A0A022Q4U1"/>
<dbReference type="InterPro" id="IPR013128">
    <property type="entry name" value="Peptidase_C1A"/>
</dbReference>
<name>A0A022Q4U1_ERYGU</name>
<protein>
    <recommendedName>
        <fullName evidence="7">Peptidase C1A papain C-terminal domain-containing protein</fullName>
    </recommendedName>
</protein>
<dbReference type="SUPFAM" id="SSF54001">
    <property type="entry name" value="Cysteine proteinases"/>
    <property type="match status" value="2"/>
</dbReference>
<dbReference type="GO" id="GO:0051603">
    <property type="term" value="P:proteolysis involved in protein catabolic process"/>
    <property type="evidence" value="ECO:0000318"/>
    <property type="project" value="GO_Central"/>
</dbReference>
<evidence type="ECO:0000256" key="2">
    <source>
        <dbReference type="ARBA" id="ARBA00023157"/>
    </source>
</evidence>
<dbReference type="EMBL" id="KI632211">
    <property type="protein sequence ID" value="EYU22238.1"/>
    <property type="molecule type" value="Genomic_DNA"/>
</dbReference>
<evidence type="ECO:0000259" key="4">
    <source>
        <dbReference type="SMART" id="SM00848"/>
    </source>
</evidence>
<dbReference type="InterPro" id="IPR038765">
    <property type="entry name" value="Papain-like_cys_pep_sf"/>
</dbReference>
<dbReference type="STRING" id="4155.A0A022Q4U1"/>
<sequence>FASIAAVEGINYIWNKRLIPLSTQKLVDCDTGNRHCDGGYATVAFQYIMENGITTDNNYPYEDKYGNFCQNRKEKEMRFSVFKETAAHVTRFNSRRPGDDHDQTYTMELSQFADWTPSEFRRRRCAIPHHELEQGNDYDEMIMTTEAENVTSSYGNMNHLLPKEVNWVKRGAVTSVKSYKFISPNYKNKPAVRIDGYYRVRRNNERALMIAVARQPVVALIEASPDFRHYSKGVFAGECGTVQDHAVTIVGYGTTPCGIPYWLVKNSWGPQWGGEGGYIRMRPNVSDKRGLCGIAMEAYYPYNLKFGTTAFRKEGF</sequence>
<keyword evidence="2" id="KW-1015">Disulfide bond</keyword>
<dbReference type="GO" id="GO:0005764">
    <property type="term" value="C:lysosome"/>
    <property type="evidence" value="ECO:0000318"/>
    <property type="project" value="GO_Central"/>
</dbReference>
<keyword evidence="6" id="KW-1185">Reference proteome</keyword>
<accession>A0A022Q4U1</accession>
<gene>
    <name evidence="5" type="ORF">MIMGU_mgv1a025633mg</name>
</gene>
<dbReference type="SMART" id="SM00645">
    <property type="entry name" value="Pept_C1"/>
    <property type="match status" value="1"/>
</dbReference>
<feature type="domain" description="Cathepsin propeptide inhibitor" evidence="4">
    <location>
        <begin position="61"/>
        <end position="120"/>
    </location>
</feature>
<proteinExistence type="inferred from homology"/>
<dbReference type="eggNOG" id="KOG1543">
    <property type="taxonomic scope" value="Eukaryota"/>
</dbReference>
<dbReference type="Pfam" id="PF00112">
    <property type="entry name" value="Peptidase_C1"/>
    <property type="match status" value="2"/>
</dbReference>
<dbReference type="CDD" id="cd02248">
    <property type="entry name" value="Peptidase_C1A"/>
    <property type="match status" value="1"/>
</dbReference>
<evidence type="ECO:0000313" key="5">
    <source>
        <dbReference type="EMBL" id="EYU22238.1"/>
    </source>
</evidence>
<feature type="non-terminal residue" evidence="5">
    <location>
        <position position="1"/>
    </location>
</feature>
<evidence type="ECO:0000259" key="3">
    <source>
        <dbReference type="SMART" id="SM00645"/>
    </source>
</evidence>